<evidence type="ECO:0000256" key="3">
    <source>
        <dbReference type="ARBA" id="ARBA00022691"/>
    </source>
</evidence>
<evidence type="ECO:0000313" key="4">
    <source>
        <dbReference type="EMBL" id="HIS73918.1"/>
    </source>
</evidence>
<dbReference type="Gene3D" id="3.40.50.150">
    <property type="entry name" value="Vaccinia Virus protein VP39"/>
    <property type="match status" value="1"/>
</dbReference>
<accession>A0A9D1FHP1</accession>
<gene>
    <name evidence="4" type="ORF">IAA86_02730</name>
</gene>
<dbReference type="GO" id="GO:0008757">
    <property type="term" value="F:S-adenosylmethionine-dependent methyltransferase activity"/>
    <property type="evidence" value="ECO:0007669"/>
    <property type="project" value="TreeGrafter"/>
</dbReference>
<organism evidence="4 5">
    <name type="scientific">Candidatus Galligastranaerophilus intestinavium</name>
    <dbReference type="NCBI Taxonomy" id="2840836"/>
    <lineage>
        <taxon>Bacteria</taxon>
        <taxon>Candidatus Galligastranaerophilus</taxon>
    </lineage>
</organism>
<dbReference type="SUPFAM" id="SSF53335">
    <property type="entry name" value="S-adenosyl-L-methionine-dependent methyltransferases"/>
    <property type="match status" value="1"/>
</dbReference>
<proteinExistence type="predicted"/>
<dbReference type="Proteomes" id="UP000886865">
    <property type="component" value="Unassembled WGS sequence"/>
</dbReference>
<dbReference type="InterPro" id="IPR050362">
    <property type="entry name" value="Cation-dep_OMT"/>
</dbReference>
<dbReference type="AlphaFoldDB" id="A0A9D1FHP1"/>
<keyword evidence="2" id="KW-0808">Transferase</keyword>
<dbReference type="PROSITE" id="PS51682">
    <property type="entry name" value="SAM_OMT_I"/>
    <property type="match status" value="1"/>
</dbReference>
<reference evidence="4" key="1">
    <citation type="submission" date="2020-10" db="EMBL/GenBank/DDBJ databases">
        <authorList>
            <person name="Gilroy R."/>
        </authorList>
    </citation>
    <scope>NUCLEOTIDE SEQUENCE</scope>
    <source>
        <strain evidence="4">CHK152-2871</strain>
    </source>
</reference>
<keyword evidence="1 4" id="KW-0489">Methyltransferase</keyword>
<comment type="caution">
    <text evidence="4">The sequence shown here is derived from an EMBL/GenBank/DDBJ whole genome shotgun (WGS) entry which is preliminary data.</text>
</comment>
<evidence type="ECO:0000313" key="5">
    <source>
        <dbReference type="Proteomes" id="UP000886865"/>
    </source>
</evidence>
<sequence>MQSLCEFNNDTQKVLLELEKTRKEFWNIDRSTANFLNMLIKIHNSKNVLEIGTSNGYSGIWLADALRHTGGKLTTIEFWDKRRSVAMDNFKKCGLDDIIDARIGSALLILDEMRSEVEHGRGELFDLVFVDANKLEYIEYFHRIDPLLKSGGIIAADNTISHAKKVEPYLKALLEHPSYQNQMLNFDAGLFLSFKN</sequence>
<dbReference type="PANTHER" id="PTHR10509">
    <property type="entry name" value="O-METHYLTRANSFERASE-RELATED"/>
    <property type="match status" value="1"/>
</dbReference>
<keyword evidence="3" id="KW-0949">S-adenosyl-L-methionine</keyword>
<dbReference type="GO" id="GO:0008171">
    <property type="term" value="F:O-methyltransferase activity"/>
    <property type="evidence" value="ECO:0007669"/>
    <property type="project" value="InterPro"/>
</dbReference>
<name>A0A9D1FHP1_9BACT</name>
<dbReference type="PANTHER" id="PTHR10509:SF14">
    <property type="entry name" value="CAFFEOYL-COA O-METHYLTRANSFERASE 3-RELATED"/>
    <property type="match status" value="1"/>
</dbReference>
<protein>
    <submittedName>
        <fullName evidence="4">Class I SAM-dependent methyltransferase</fullName>
    </submittedName>
</protein>
<dbReference type="InterPro" id="IPR002935">
    <property type="entry name" value="SAM_O-MeTrfase"/>
</dbReference>
<dbReference type="InterPro" id="IPR029063">
    <property type="entry name" value="SAM-dependent_MTases_sf"/>
</dbReference>
<evidence type="ECO:0000256" key="1">
    <source>
        <dbReference type="ARBA" id="ARBA00022603"/>
    </source>
</evidence>
<dbReference type="GO" id="GO:0032259">
    <property type="term" value="P:methylation"/>
    <property type="evidence" value="ECO:0007669"/>
    <property type="project" value="UniProtKB-KW"/>
</dbReference>
<evidence type="ECO:0000256" key="2">
    <source>
        <dbReference type="ARBA" id="ARBA00022679"/>
    </source>
</evidence>
<reference evidence="4" key="2">
    <citation type="journal article" date="2021" name="PeerJ">
        <title>Extensive microbial diversity within the chicken gut microbiome revealed by metagenomics and culture.</title>
        <authorList>
            <person name="Gilroy R."/>
            <person name="Ravi A."/>
            <person name="Getino M."/>
            <person name="Pursley I."/>
            <person name="Horton D.L."/>
            <person name="Alikhan N.F."/>
            <person name="Baker D."/>
            <person name="Gharbi K."/>
            <person name="Hall N."/>
            <person name="Watson M."/>
            <person name="Adriaenssens E.M."/>
            <person name="Foster-Nyarko E."/>
            <person name="Jarju S."/>
            <person name="Secka A."/>
            <person name="Antonio M."/>
            <person name="Oren A."/>
            <person name="Chaudhuri R.R."/>
            <person name="La Ragione R."/>
            <person name="Hildebrand F."/>
            <person name="Pallen M.J."/>
        </authorList>
    </citation>
    <scope>NUCLEOTIDE SEQUENCE</scope>
    <source>
        <strain evidence="4">CHK152-2871</strain>
    </source>
</reference>
<dbReference type="EMBL" id="DVJQ01000023">
    <property type="protein sequence ID" value="HIS73918.1"/>
    <property type="molecule type" value="Genomic_DNA"/>
</dbReference>
<dbReference type="Pfam" id="PF01596">
    <property type="entry name" value="Methyltransf_3"/>
    <property type="match status" value="1"/>
</dbReference>